<gene>
    <name evidence="5" type="ORF">LHA26_05335</name>
</gene>
<dbReference type="Pfam" id="PF20256">
    <property type="entry name" value="MoCoBD_2"/>
    <property type="match status" value="1"/>
</dbReference>
<dbReference type="Pfam" id="PF01315">
    <property type="entry name" value="Ald_Xan_dh_C"/>
    <property type="match status" value="1"/>
</dbReference>
<dbReference type="Pfam" id="PF02738">
    <property type="entry name" value="MoCoBD_1"/>
    <property type="match status" value="1"/>
</dbReference>
<evidence type="ECO:0000313" key="6">
    <source>
        <dbReference type="Proteomes" id="UP001056937"/>
    </source>
</evidence>
<name>A0ABY4XAA5_9SPHN</name>
<proteinExistence type="predicted"/>
<evidence type="ECO:0000313" key="5">
    <source>
        <dbReference type="EMBL" id="USI73892.1"/>
    </source>
</evidence>
<keyword evidence="6" id="KW-1185">Reference proteome</keyword>
<dbReference type="InterPro" id="IPR037165">
    <property type="entry name" value="AldOxase/xan_DH_Mopterin-bd_sf"/>
</dbReference>
<dbReference type="InterPro" id="IPR036856">
    <property type="entry name" value="Ald_Oxase/Xan_DH_a/b_sf"/>
</dbReference>
<sequence>MMGDLNTAAPAPGPNMGSPIPRKESVAKVTGRLPYAADVNDVIPLQAYFLTSAIARGRIVSIDTAPAEALEGVVKVYTHQNAPKRIPTPYTQKGGYASDTNMPLTGTEIFHDGQIVAMVVADSYEIARDASRRIVCRYAEEVPSPTMTSKGVLITHPDALAEKEKKAGDFAAEFAAAPVKVEGEYTTPAQHQNAIELYSTTASWSGDELTIHEPSQFVVELANGTAAMMGIDPSKVHIVNPYIGGAFGGKGFMTQRTALIAGAARDLGRPVRNVVTRDQGYTLATYRAETKHHVRLAADHRGRLLAYGHESWELQSRHDDYPLAGFGITTVMYGKPAIETRVNMVKADRQTSGFMRAPIEMPYMYALESAMDELAVALKMDPIELRRVNDIRESPVDGARFTSRSLMRCFDEGAASFGWNKRHPEPGSMRDGDWLIGYGCAAAAYPTHMAPAMARVTLNADGDARIETSGQDSGQGTYTALAQIAARELGIAPGRIRVTMGDSKLPPAPASSNSLGTASIGSAVKLATDKIRARFGGTLPKPDERADAFRRLGLSEVAEIGEFVPPTKSPEVLAKLQKGQVPFANQARGDETKDGKPLMFAFGAQFAEVRIHRLTHEIRVPRLTGAFAAGRIVNTRMAHSQFMGGMIWGMASGLLEATGVDEKRGRYVKDALGEYLLPVNSDVSQVDVILIPEEDREINPLGVKGIGEIGIVGGAAAMANAVYHATGKRIRDLPIVMDKLLV</sequence>
<feature type="domain" description="Aldehyde oxidase/xanthine dehydrogenase a/b hammerhead" evidence="4">
    <location>
        <begin position="30"/>
        <end position="142"/>
    </location>
</feature>
<reference evidence="5" key="1">
    <citation type="journal article" date="2022" name="Toxins">
        <title>Genomic Analysis of Sphingopyxis sp. USTB-05 for Biodegrading Cyanobacterial Hepatotoxins.</title>
        <authorList>
            <person name="Liu C."/>
            <person name="Xu Q."/>
            <person name="Zhao Z."/>
            <person name="Zhang H."/>
            <person name="Liu X."/>
            <person name="Yin C."/>
            <person name="Liu Y."/>
            <person name="Yan H."/>
        </authorList>
    </citation>
    <scope>NUCLEOTIDE SEQUENCE</scope>
    <source>
        <strain evidence="5">NBD5</strain>
    </source>
</reference>
<dbReference type="Gene3D" id="3.90.1170.50">
    <property type="entry name" value="Aldehyde oxidase/xanthine dehydrogenase, a/b hammerhead"/>
    <property type="match status" value="1"/>
</dbReference>
<accession>A0ABY4XAA5</accession>
<dbReference type="EMBL" id="CP084930">
    <property type="protein sequence ID" value="USI73892.1"/>
    <property type="molecule type" value="Genomic_DNA"/>
</dbReference>
<dbReference type="InterPro" id="IPR000674">
    <property type="entry name" value="Ald_Oxase/Xan_DH_a/b"/>
</dbReference>
<keyword evidence="2" id="KW-0560">Oxidoreductase</keyword>
<dbReference type="InterPro" id="IPR016208">
    <property type="entry name" value="Ald_Oxase/xanthine_DH-like"/>
</dbReference>
<dbReference type="Gene3D" id="3.30.365.10">
    <property type="entry name" value="Aldehyde oxidase/xanthine dehydrogenase, molybdopterin binding domain"/>
    <property type="match status" value="4"/>
</dbReference>
<dbReference type="SUPFAM" id="SSF54665">
    <property type="entry name" value="CO dehydrogenase molybdoprotein N-domain-like"/>
    <property type="match status" value="1"/>
</dbReference>
<dbReference type="SUPFAM" id="SSF56003">
    <property type="entry name" value="Molybdenum cofactor-binding domain"/>
    <property type="match status" value="1"/>
</dbReference>
<protein>
    <submittedName>
        <fullName evidence="5">Xanthine dehydrogenase family protein molybdopterin-binding subunit</fullName>
    </submittedName>
</protein>
<dbReference type="SMART" id="SM01008">
    <property type="entry name" value="Ald_Xan_dh_C"/>
    <property type="match status" value="1"/>
</dbReference>
<evidence type="ECO:0000256" key="1">
    <source>
        <dbReference type="ARBA" id="ARBA00022505"/>
    </source>
</evidence>
<dbReference type="RefSeq" id="WP_252167699.1">
    <property type="nucleotide sequence ID" value="NZ_CP084930.1"/>
</dbReference>
<dbReference type="PANTHER" id="PTHR11908">
    <property type="entry name" value="XANTHINE DEHYDROGENASE"/>
    <property type="match status" value="1"/>
</dbReference>
<feature type="region of interest" description="Disordered" evidence="3">
    <location>
        <begin position="1"/>
        <end position="22"/>
    </location>
</feature>
<dbReference type="PANTHER" id="PTHR11908:SF132">
    <property type="entry name" value="ALDEHYDE OXIDASE 1-RELATED"/>
    <property type="match status" value="1"/>
</dbReference>
<organism evidence="5 6">
    <name type="scientific">Sphingomonas morindae</name>
    <dbReference type="NCBI Taxonomy" id="1541170"/>
    <lineage>
        <taxon>Bacteria</taxon>
        <taxon>Pseudomonadati</taxon>
        <taxon>Pseudomonadota</taxon>
        <taxon>Alphaproteobacteria</taxon>
        <taxon>Sphingomonadales</taxon>
        <taxon>Sphingomonadaceae</taxon>
        <taxon>Sphingomonas</taxon>
    </lineage>
</organism>
<keyword evidence="1" id="KW-0500">Molybdenum</keyword>
<dbReference type="InterPro" id="IPR046867">
    <property type="entry name" value="AldOxase/xan_DH_MoCoBD2"/>
</dbReference>
<dbReference type="Proteomes" id="UP001056937">
    <property type="component" value="Chromosome 1"/>
</dbReference>
<dbReference type="InterPro" id="IPR008274">
    <property type="entry name" value="AldOxase/xan_DH_MoCoBD1"/>
</dbReference>
<evidence type="ECO:0000256" key="3">
    <source>
        <dbReference type="SAM" id="MobiDB-lite"/>
    </source>
</evidence>
<evidence type="ECO:0000259" key="4">
    <source>
        <dbReference type="SMART" id="SM01008"/>
    </source>
</evidence>
<evidence type="ECO:0000256" key="2">
    <source>
        <dbReference type="ARBA" id="ARBA00023002"/>
    </source>
</evidence>